<dbReference type="Proteomes" id="UP000007431">
    <property type="component" value="Unassembled WGS sequence"/>
</dbReference>
<proteinExistence type="predicted"/>
<dbReference type="InParanoid" id="D8PZG9"/>
<gene>
    <name evidence="2" type="ORF">SCHCODRAFT_256438</name>
</gene>
<accession>D8PZG9</accession>
<feature type="region of interest" description="Disordered" evidence="1">
    <location>
        <begin position="1"/>
        <end position="45"/>
    </location>
</feature>
<protein>
    <submittedName>
        <fullName evidence="2">Expressed protein</fullName>
    </submittedName>
</protein>
<feature type="region of interest" description="Disordered" evidence="1">
    <location>
        <begin position="169"/>
        <end position="230"/>
    </location>
</feature>
<name>D8PZG9_SCHCM</name>
<feature type="region of interest" description="Disordered" evidence="1">
    <location>
        <begin position="59"/>
        <end position="113"/>
    </location>
</feature>
<reference evidence="2 3" key="1">
    <citation type="journal article" date="2010" name="Nat. Biotechnol.">
        <title>Genome sequence of the model mushroom Schizophyllum commune.</title>
        <authorList>
            <person name="Ohm R.A."/>
            <person name="de Jong J.F."/>
            <person name="Lugones L.G."/>
            <person name="Aerts A."/>
            <person name="Kothe E."/>
            <person name="Stajich J.E."/>
            <person name="de Vries R.P."/>
            <person name="Record E."/>
            <person name="Levasseur A."/>
            <person name="Baker S.E."/>
            <person name="Bartholomew K.A."/>
            <person name="Coutinho P.M."/>
            <person name="Erdmann S."/>
            <person name="Fowler T.J."/>
            <person name="Gathman A.C."/>
            <person name="Lombard V."/>
            <person name="Henrissat B."/>
            <person name="Knabe N."/>
            <person name="Kuees U."/>
            <person name="Lilly W.W."/>
            <person name="Lindquist E."/>
            <person name="Lucas S."/>
            <person name="Magnuson J.K."/>
            <person name="Piumi F."/>
            <person name="Raudaskoski M."/>
            <person name="Salamov A."/>
            <person name="Schmutz J."/>
            <person name="Schwarze F.W.M.R."/>
            <person name="vanKuyk P.A."/>
            <person name="Horton J.S."/>
            <person name="Grigoriev I.V."/>
            <person name="Woesten H.A.B."/>
        </authorList>
    </citation>
    <scope>NUCLEOTIDE SEQUENCE [LARGE SCALE GENOMIC DNA]</scope>
    <source>
        <strain evidence="3">H4-8 / FGSC 9210</strain>
    </source>
</reference>
<feature type="compositionally biased region" description="Low complexity" evidence="1">
    <location>
        <begin position="181"/>
        <end position="196"/>
    </location>
</feature>
<keyword evidence="3" id="KW-1185">Reference proteome</keyword>
<feature type="compositionally biased region" description="Polar residues" evidence="1">
    <location>
        <begin position="83"/>
        <end position="98"/>
    </location>
</feature>
<dbReference type="EMBL" id="GL377304">
    <property type="protein sequence ID" value="EFI98862.1"/>
    <property type="molecule type" value="Genomic_DNA"/>
</dbReference>
<evidence type="ECO:0000313" key="2">
    <source>
        <dbReference type="EMBL" id="EFI98862.1"/>
    </source>
</evidence>
<evidence type="ECO:0000256" key="1">
    <source>
        <dbReference type="SAM" id="MobiDB-lite"/>
    </source>
</evidence>
<sequence length="259" mass="28460">MTMISTTELAQFKRSTSDPIQIPARGRKLRVEDQESRPMSPELLFEMSPPTSEFAAMRLPFAPSNSQNMAPPMDEPQPLYSFPSFSALSRRNSASGSPTPDLKPRGRGRRTSSCVRRPSLMRRPTGEGNTLVRTASMNKNGGFTPIVCPEPRPYRTRYPLYPMHTDCYSPPPPTSPPAVPSPAAVTSPTSPTLTPSRSMAASPPWTSSPWYLPGRQDSMPGDDAESTDGEPFVDFRDYLLACIENGRPLRSRRGAGGAW</sequence>
<feature type="compositionally biased region" description="Pro residues" evidence="1">
    <location>
        <begin position="169"/>
        <end position="180"/>
    </location>
</feature>
<organism evidence="3">
    <name type="scientific">Schizophyllum commune (strain H4-8 / FGSC 9210)</name>
    <name type="common">Split gill fungus</name>
    <dbReference type="NCBI Taxonomy" id="578458"/>
    <lineage>
        <taxon>Eukaryota</taxon>
        <taxon>Fungi</taxon>
        <taxon>Dikarya</taxon>
        <taxon>Basidiomycota</taxon>
        <taxon>Agaricomycotina</taxon>
        <taxon>Agaricomycetes</taxon>
        <taxon>Agaricomycetidae</taxon>
        <taxon>Agaricales</taxon>
        <taxon>Schizophyllaceae</taxon>
        <taxon>Schizophyllum</taxon>
    </lineage>
</organism>
<feature type="compositionally biased region" description="Polar residues" evidence="1">
    <location>
        <begin position="1"/>
        <end position="19"/>
    </location>
</feature>
<dbReference type="HOGENOM" id="CLU_1138160_0_0_1"/>
<dbReference type="VEuPathDB" id="FungiDB:SCHCODRAFT_02189282"/>
<evidence type="ECO:0000313" key="3">
    <source>
        <dbReference type="Proteomes" id="UP000007431"/>
    </source>
</evidence>
<dbReference type="OMA" id="HRFKSMH"/>
<dbReference type="AlphaFoldDB" id="D8PZG9"/>